<dbReference type="Proteomes" id="UP000632339">
    <property type="component" value="Unassembled WGS sequence"/>
</dbReference>
<gene>
    <name evidence="1" type="ORF">GCM10010967_18570</name>
</gene>
<keyword evidence="2" id="KW-1185">Reference proteome</keyword>
<evidence type="ECO:0000313" key="2">
    <source>
        <dbReference type="Proteomes" id="UP000632339"/>
    </source>
</evidence>
<name>A0ABQ2HQV0_9BACT</name>
<proteinExistence type="predicted"/>
<evidence type="ECO:0000313" key="1">
    <source>
        <dbReference type="EMBL" id="GGM86548.1"/>
    </source>
</evidence>
<comment type="caution">
    <text evidence="1">The sequence shown here is derived from an EMBL/GenBank/DDBJ whole genome shotgun (WGS) entry which is preliminary data.</text>
</comment>
<accession>A0ABQ2HQV0</accession>
<sequence>MMPFIKLTGEFDETLVVSVEKILYYMGYSHGCTIWLATSVSLRVKECEEDLKRLIEEAYMQTA</sequence>
<dbReference type="RefSeq" id="WP_019944197.1">
    <property type="nucleotide sequence ID" value="NZ_BMLI01000001.1"/>
</dbReference>
<organism evidence="1 2">
    <name type="scientific">Dyadobacter beijingensis</name>
    <dbReference type="NCBI Taxonomy" id="365489"/>
    <lineage>
        <taxon>Bacteria</taxon>
        <taxon>Pseudomonadati</taxon>
        <taxon>Bacteroidota</taxon>
        <taxon>Cytophagia</taxon>
        <taxon>Cytophagales</taxon>
        <taxon>Spirosomataceae</taxon>
        <taxon>Dyadobacter</taxon>
    </lineage>
</organism>
<protein>
    <submittedName>
        <fullName evidence="1">Uncharacterized protein</fullName>
    </submittedName>
</protein>
<dbReference type="EMBL" id="BMLI01000001">
    <property type="protein sequence ID" value="GGM86548.1"/>
    <property type="molecule type" value="Genomic_DNA"/>
</dbReference>
<reference evidence="2" key="1">
    <citation type="journal article" date="2019" name="Int. J. Syst. Evol. Microbiol.">
        <title>The Global Catalogue of Microorganisms (GCM) 10K type strain sequencing project: providing services to taxonomists for standard genome sequencing and annotation.</title>
        <authorList>
            <consortium name="The Broad Institute Genomics Platform"/>
            <consortium name="The Broad Institute Genome Sequencing Center for Infectious Disease"/>
            <person name="Wu L."/>
            <person name="Ma J."/>
        </authorList>
    </citation>
    <scope>NUCLEOTIDE SEQUENCE [LARGE SCALE GENOMIC DNA]</scope>
    <source>
        <strain evidence="2">CGMCC 1.6375</strain>
    </source>
</reference>